<evidence type="ECO:0000256" key="1">
    <source>
        <dbReference type="ARBA" id="ARBA00010541"/>
    </source>
</evidence>
<evidence type="ECO:0000313" key="7">
    <source>
        <dbReference type="Proteomes" id="UP000324351"/>
    </source>
</evidence>
<protein>
    <submittedName>
        <fullName evidence="6">PDZ domain-containing protein</fullName>
    </submittedName>
</protein>
<feature type="compositionally biased region" description="Pro residues" evidence="4">
    <location>
        <begin position="207"/>
        <end position="223"/>
    </location>
</feature>
<dbReference type="SMART" id="SM00228">
    <property type="entry name" value="PDZ"/>
    <property type="match status" value="1"/>
</dbReference>
<evidence type="ECO:0000313" key="6">
    <source>
        <dbReference type="EMBL" id="KAA1425696.1"/>
    </source>
</evidence>
<dbReference type="InterPro" id="IPR036034">
    <property type="entry name" value="PDZ_sf"/>
</dbReference>
<feature type="region of interest" description="Disordered" evidence="4">
    <location>
        <begin position="1"/>
        <end position="259"/>
    </location>
</feature>
<feature type="compositionally biased region" description="Basic residues" evidence="4">
    <location>
        <begin position="9"/>
        <end position="18"/>
    </location>
</feature>
<dbReference type="SUPFAM" id="SSF50156">
    <property type="entry name" value="PDZ domain-like"/>
    <property type="match status" value="1"/>
</dbReference>
<dbReference type="Pfam" id="PF13180">
    <property type="entry name" value="PDZ_2"/>
    <property type="match status" value="1"/>
</dbReference>
<dbReference type="PRINTS" id="PR00834">
    <property type="entry name" value="PROTEASES2C"/>
</dbReference>
<evidence type="ECO:0000256" key="4">
    <source>
        <dbReference type="SAM" id="MobiDB-lite"/>
    </source>
</evidence>
<reference evidence="6 7" key="2">
    <citation type="submission" date="2019-09" db="EMBL/GenBank/DDBJ databases">
        <authorList>
            <person name="Jin C."/>
        </authorList>
    </citation>
    <scope>NUCLEOTIDE SEQUENCE [LARGE SCALE GENOMIC DNA]</scope>
    <source>
        <strain evidence="6 7">BN140041</strain>
    </source>
</reference>
<dbReference type="EMBL" id="VUJW01000011">
    <property type="protein sequence ID" value="KAA1425696.1"/>
    <property type="molecule type" value="Genomic_DNA"/>
</dbReference>
<reference evidence="6 7" key="1">
    <citation type="submission" date="2019-09" db="EMBL/GenBank/DDBJ databases">
        <title>Nocardioides panacisoli sp. nov., isolated from the soil of a ginseng field.</title>
        <authorList>
            <person name="Cho C."/>
        </authorList>
    </citation>
    <scope>NUCLEOTIDE SEQUENCE [LARGE SCALE GENOMIC DNA]</scope>
    <source>
        <strain evidence="6 7">BN140041</strain>
    </source>
</reference>
<dbReference type="Gene3D" id="2.30.42.10">
    <property type="match status" value="1"/>
</dbReference>
<dbReference type="InterPro" id="IPR001478">
    <property type="entry name" value="PDZ"/>
</dbReference>
<dbReference type="PANTHER" id="PTHR43343">
    <property type="entry name" value="PEPTIDASE S12"/>
    <property type="match status" value="1"/>
</dbReference>
<comment type="caution">
    <text evidence="6">The sequence shown here is derived from an EMBL/GenBank/DDBJ whole genome shotgun (WGS) entry which is preliminary data.</text>
</comment>
<dbReference type="GO" id="GO:0006508">
    <property type="term" value="P:proteolysis"/>
    <property type="evidence" value="ECO:0007669"/>
    <property type="project" value="UniProtKB-KW"/>
</dbReference>
<evidence type="ECO:0000256" key="2">
    <source>
        <dbReference type="ARBA" id="ARBA00022670"/>
    </source>
</evidence>
<keyword evidence="3" id="KW-0378">Hydrolase</keyword>
<dbReference type="PROSITE" id="PS50106">
    <property type="entry name" value="PDZ"/>
    <property type="match status" value="1"/>
</dbReference>
<feature type="compositionally biased region" description="Basic and acidic residues" evidence="4">
    <location>
        <begin position="161"/>
        <end position="172"/>
    </location>
</feature>
<evidence type="ECO:0000259" key="5">
    <source>
        <dbReference type="PROSITE" id="PS50106"/>
    </source>
</evidence>
<proteinExistence type="inferred from homology"/>
<comment type="similarity">
    <text evidence="1">Belongs to the peptidase S1C family.</text>
</comment>
<gene>
    <name evidence="6" type="ORF">F0U47_18095</name>
</gene>
<dbReference type="Pfam" id="PF13365">
    <property type="entry name" value="Trypsin_2"/>
    <property type="match status" value="1"/>
</dbReference>
<dbReference type="Gene3D" id="2.40.10.10">
    <property type="entry name" value="Trypsin-like serine proteases"/>
    <property type="match status" value="2"/>
</dbReference>
<dbReference type="PANTHER" id="PTHR43343:SF3">
    <property type="entry name" value="PROTEASE DO-LIKE 8, CHLOROPLASTIC"/>
    <property type="match status" value="1"/>
</dbReference>
<evidence type="ECO:0000256" key="3">
    <source>
        <dbReference type="ARBA" id="ARBA00022801"/>
    </source>
</evidence>
<feature type="compositionally biased region" description="Low complexity" evidence="4">
    <location>
        <begin position="224"/>
        <end position="234"/>
    </location>
</feature>
<keyword evidence="7" id="KW-1185">Reference proteome</keyword>
<name>A0A5B1LYS9_9ACTN</name>
<dbReference type="InterPro" id="IPR001940">
    <property type="entry name" value="Peptidase_S1C"/>
</dbReference>
<dbReference type="GO" id="GO:0004252">
    <property type="term" value="F:serine-type endopeptidase activity"/>
    <property type="evidence" value="ECO:0007669"/>
    <property type="project" value="InterPro"/>
</dbReference>
<dbReference type="Proteomes" id="UP000324351">
    <property type="component" value="Unassembled WGS sequence"/>
</dbReference>
<dbReference type="InterPro" id="IPR051201">
    <property type="entry name" value="Chloro_Bact_Ser_Proteases"/>
</dbReference>
<feature type="domain" description="PDZ" evidence="5">
    <location>
        <begin position="533"/>
        <end position="592"/>
    </location>
</feature>
<dbReference type="InterPro" id="IPR009003">
    <property type="entry name" value="Peptidase_S1_PA"/>
</dbReference>
<keyword evidence="2" id="KW-0645">Protease</keyword>
<dbReference type="SUPFAM" id="SSF50494">
    <property type="entry name" value="Trypsin-like serine proteases"/>
    <property type="match status" value="1"/>
</dbReference>
<dbReference type="InterPro" id="IPR043504">
    <property type="entry name" value="Peptidase_S1_PA_chymotrypsin"/>
</dbReference>
<organism evidence="6 7">
    <name type="scientific">Nocardioides antri</name>
    <dbReference type="NCBI Taxonomy" id="2607659"/>
    <lineage>
        <taxon>Bacteria</taxon>
        <taxon>Bacillati</taxon>
        <taxon>Actinomycetota</taxon>
        <taxon>Actinomycetes</taxon>
        <taxon>Propionibacteriales</taxon>
        <taxon>Nocardioidaceae</taxon>
        <taxon>Nocardioides</taxon>
    </lineage>
</organism>
<sequence length="631" mass="65180">MGQDQARGALRRCRRRLARPQGLAAQPDAGGAVPRRLPPQSRRHPPRCRRRRARRRRARRRDGGRPGARVRSRERARGPSSARLSAGDARGERAGRRRAARAGRADPGRRRRARGHGRPARRACLDDPGSRAGLGPATAPVDRPIPGRRAAAVAIGDDGTVNERSDDPDGRTPEPSAEPEHTQPIGHRPPAEERWAPPGGGSSLVPPMSPPPSSPPPAAPPAAPAVSPAPAQEQYPPPPPTRTLPPQAPGGPAHLRVTRPSTRPSGWMWPLVAVLALVVGVVGGVLGGIGYSEWSDDADTISSTVGGGLDDADLNTQAPLEKPGSVARVAQEVLPSTVQIIAELDGVEAGATGSGFVLDGKGHIITNNHVVADAAENDGPIEIVDQDGNRLPATVVGRSPVYDLAVLHVSGAEDLKPAALGRSRGLRVGEPVVAIGAPLGLSSTVTSGIVSALNRPVTTGNTADDSSYINAVQTDAAINPGNSGGPLVNLRGQVVGVNSAIATNGGGSIDDQAGNIGVGFAIPVEQVVVTADQILASGEAQYPVIGARVETGGPAEFDGATIDEVLDDSPAQEAGLEDGDLITHVNGDRVTDGIALIVAIRTHQPGETIEFTIERDGTERTISVTLDGEVG</sequence>
<accession>A0A5B1LYS9</accession>
<feature type="compositionally biased region" description="Basic residues" evidence="4">
    <location>
        <begin position="41"/>
        <end position="70"/>
    </location>
</feature>
<dbReference type="AlphaFoldDB" id="A0A5B1LYS9"/>
<feature type="compositionally biased region" description="Pro residues" evidence="4">
    <location>
        <begin position="235"/>
        <end position="249"/>
    </location>
</feature>
<feature type="compositionally biased region" description="Basic residues" evidence="4">
    <location>
        <begin position="109"/>
        <end position="121"/>
    </location>
</feature>